<evidence type="ECO:0000313" key="2">
    <source>
        <dbReference type="Proteomes" id="UP000019443"/>
    </source>
</evidence>
<dbReference type="Proteomes" id="UP000019443">
    <property type="component" value="Chromosome"/>
</dbReference>
<keyword evidence="2" id="KW-1185">Reference proteome</keyword>
<reference evidence="1" key="1">
    <citation type="submission" date="2013-11" db="EMBL/GenBank/DDBJ databases">
        <title>Draft genome sequence of the broad-host-range Rhizobium sp. LPU83 strain, a member of the low-genetic diversity Oregon-like Rhizobium sp. group.</title>
        <authorList>
            <person name="Wibberg D."/>
            <person name="Puehler A."/>
            <person name="Schlueter A."/>
        </authorList>
    </citation>
    <scope>NUCLEOTIDE SEQUENCE [LARGE SCALE GENOMIC DNA]</scope>
    <source>
        <strain evidence="1">LPU83</strain>
    </source>
</reference>
<protein>
    <submittedName>
        <fullName evidence="1">Uncharacterized protein</fullName>
    </submittedName>
</protein>
<evidence type="ECO:0000313" key="1">
    <source>
        <dbReference type="EMBL" id="CDM59036.1"/>
    </source>
</evidence>
<accession>W6RXQ6</accession>
<dbReference type="PATRIC" id="fig|348824.6.peg.3654"/>
<dbReference type="KEGG" id="rhl:LPU83_3391"/>
<gene>
    <name evidence="1" type="ORF">LPU83_3391</name>
</gene>
<dbReference type="AlphaFoldDB" id="W6RXQ6"/>
<dbReference type="HOGENOM" id="CLU_1255129_0_0_5"/>
<organism evidence="1 2">
    <name type="scientific">Rhizobium favelukesii</name>
    <dbReference type="NCBI Taxonomy" id="348824"/>
    <lineage>
        <taxon>Bacteria</taxon>
        <taxon>Pseudomonadati</taxon>
        <taxon>Pseudomonadota</taxon>
        <taxon>Alphaproteobacteria</taxon>
        <taxon>Hyphomicrobiales</taxon>
        <taxon>Rhizobiaceae</taxon>
        <taxon>Rhizobium/Agrobacterium group</taxon>
        <taxon>Rhizobium</taxon>
    </lineage>
</organism>
<sequence>MCLNHALDRRISQQKRPGRNRTDLPHIATHTSASTSVVKSRKAIAAIASDRYLPALISNADSRDIGTPRMKRNLNFWFCYRNLIKTKIVGITLHAEPRSGMVAPSAANVTGAAASGLPALAPNGRRTEMSSELSFVLKSKDLTMLQGVLDAAGYCSASSVAHPERYNVAAKLLIERFRHGMTSADDLSRELERHFGTVVSAISPPSFERTRAAIQGRPLQ</sequence>
<proteinExistence type="predicted"/>
<name>W6RXQ6_9HYPH</name>
<dbReference type="EMBL" id="HG916852">
    <property type="protein sequence ID" value="CDM59036.1"/>
    <property type="molecule type" value="Genomic_DNA"/>
</dbReference>